<sequence>MDTKLSAKVVSNDIYNSLMASGHWTTDEAAGLQICLESALNLAFEKIMNAGIKMEDILMLPEEYQREALKPVVNWVMRLITDQEVGRLLAEEAMRRLVNPQSTTLH</sequence>
<reference evidence="1" key="1">
    <citation type="submission" date="2009-10" db="EMBL/GenBank/DDBJ databases">
        <title>Diversity of trophic interactions inside an arsenic-rich microbial ecosystem.</title>
        <authorList>
            <person name="Bertin P.N."/>
            <person name="Heinrich-Salmeron A."/>
            <person name="Pelletier E."/>
            <person name="Goulhen-Chollet F."/>
            <person name="Arsene-Ploetze F."/>
            <person name="Gallien S."/>
            <person name="Calteau A."/>
            <person name="Vallenet D."/>
            <person name="Casiot C."/>
            <person name="Chane-Woon-Ming B."/>
            <person name="Giloteaux L."/>
            <person name="Barakat M."/>
            <person name="Bonnefoy V."/>
            <person name="Bruneel O."/>
            <person name="Chandler M."/>
            <person name="Cleiss J."/>
            <person name="Duran R."/>
            <person name="Elbaz-Poulichet F."/>
            <person name="Fonknechten N."/>
            <person name="Lauga B."/>
            <person name="Mornico D."/>
            <person name="Ortet P."/>
            <person name="Schaeffer C."/>
            <person name="Siguier P."/>
            <person name="Alexander Thil Smith A."/>
            <person name="Van Dorsselaer A."/>
            <person name="Weissenbach J."/>
            <person name="Medigue C."/>
            <person name="Le Paslier D."/>
        </authorList>
    </citation>
    <scope>NUCLEOTIDE SEQUENCE</scope>
</reference>
<name>E6QVW2_9ZZZZ</name>
<accession>E6QVW2</accession>
<proteinExistence type="predicted"/>
<dbReference type="AlphaFoldDB" id="E6QVW2"/>
<evidence type="ECO:0000313" key="1">
    <source>
        <dbReference type="EMBL" id="CBI11385.1"/>
    </source>
</evidence>
<protein>
    <submittedName>
        <fullName evidence="1">Uncharacterized protein</fullName>
    </submittedName>
</protein>
<comment type="caution">
    <text evidence="1">The sequence shown here is derived from an EMBL/GenBank/DDBJ whole genome shotgun (WGS) entry which is preliminary data.</text>
</comment>
<dbReference type="EMBL" id="CABR01000139">
    <property type="protein sequence ID" value="CBI11385.1"/>
    <property type="molecule type" value="Genomic_DNA"/>
</dbReference>
<organism evidence="1">
    <name type="scientific">mine drainage metagenome</name>
    <dbReference type="NCBI Taxonomy" id="410659"/>
    <lineage>
        <taxon>unclassified sequences</taxon>
        <taxon>metagenomes</taxon>
        <taxon>ecological metagenomes</taxon>
    </lineage>
</organism>
<gene>
    <name evidence="1" type="ORF">CARN7_2209</name>
</gene>